<reference evidence="10 11" key="1">
    <citation type="journal article" date="2011" name="Genome Res.">
        <title>Phylogeny-wide analysis of social amoeba genomes highlights ancient origins for complex intercellular communication.</title>
        <authorList>
            <person name="Heidel A.J."/>
            <person name="Lawal H.M."/>
            <person name="Felder M."/>
            <person name="Schilde C."/>
            <person name="Helps N.R."/>
            <person name="Tunggal B."/>
            <person name="Rivero F."/>
            <person name="John U."/>
            <person name="Schleicher M."/>
            <person name="Eichinger L."/>
            <person name="Platzer M."/>
            <person name="Noegel A.A."/>
            <person name="Schaap P."/>
            <person name="Gloeckner G."/>
        </authorList>
    </citation>
    <scope>NUCLEOTIDE SEQUENCE [LARGE SCALE GENOMIC DNA]</scope>
    <source>
        <strain evidence="11">ATCC 26659 / Pp 5 / PN500</strain>
    </source>
</reference>
<dbReference type="Pfam" id="PF08127">
    <property type="entry name" value="Propeptide_C1"/>
    <property type="match status" value="1"/>
</dbReference>
<dbReference type="Proteomes" id="UP000001396">
    <property type="component" value="Unassembled WGS sequence"/>
</dbReference>
<proteinExistence type="inferred from homology"/>
<dbReference type="RefSeq" id="XP_020426765.1">
    <property type="nucleotide sequence ID" value="XM_020582349.1"/>
</dbReference>
<protein>
    <recommendedName>
        <fullName evidence="9">Peptidase C1A papain C-terminal domain-containing protein</fullName>
    </recommendedName>
</protein>
<dbReference type="CDD" id="cd02620">
    <property type="entry name" value="Peptidase_C1A_CathepsinB"/>
    <property type="match status" value="1"/>
</dbReference>
<dbReference type="OMA" id="PQLAWEY"/>
<evidence type="ECO:0000256" key="8">
    <source>
        <dbReference type="SAM" id="SignalP"/>
    </source>
</evidence>
<keyword evidence="2" id="KW-0645">Protease</keyword>
<comment type="similarity">
    <text evidence="1">Belongs to the peptidase C1 family.</text>
</comment>
<dbReference type="PROSITE" id="PS00639">
    <property type="entry name" value="THIOL_PROTEASE_HIS"/>
    <property type="match status" value="1"/>
</dbReference>
<dbReference type="PRINTS" id="PR00705">
    <property type="entry name" value="PAPAIN"/>
</dbReference>
<evidence type="ECO:0000256" key="5">
    <source>
        <dbReference type="ARBA" id="ARBA00022807"/>
    </source>
</evidence>
<name>D3BV74_HETP5</name>
<keyword evidence="5" id="KW-0788">Thiol protease</keyword>
<dbReference type="GO" id="GO:0004197">
    <property type="term" value="F:cysteine-type endopeptidase activity"/>
    <property type="evidence" value="ECO:0007669"/>
    <property type="project" value="InterPro"/>
</dbReference>
<evidence type="ECO:0000256" key="6">
    <source>
        <dbReference type="ARBA" id="ARBA00023157"/>
    </source>
</evidence>
<dbReference type="STRING" id="670386.D3BV74"/>
<keyword evidence="6" id="KW-1015">Disulfide bond</keyword>
<dbReference type="Gene3D" id="3.90.70.10">
    <property type="entry name" value="Cysteine proteinases"/>
    <property type="match status" value="1"/>
</dbReference>
<dbReference type="PROSITE" id="PS00640">
    <property type="entry name" value="THIOL_PROTEASE_ASN"/>
    <property type="match status" value="1"/>
</dbReference>
<evidence type="ECO:0000256" key="4">
    <source>
        <dbReference type="ARBA" id="ARBA00022801"/>
    </source>
</evidence>
<evidence type="ECO:0000313" key="10">
    <source>
        <dbReference type="EMBL" id="EFA74631.1"/>
    </source>
</evidence>
<feature type="signal peptide" evidence="8">
    <location>
        <begin position="1"/>
        <end position="19"/>
    </location>
</feature>
<keyword evidence="11" id="KW-1185">Reference proteome</keyword>
<dbReference type="AlphaFoldDB" id="D3BV74"/>
<dbReference type="InterPro" id="IPR013128">
    <property type="entry name" value="Peptidase_C1A"/>
</dbReference>
<dbReference type="InterPro" id="IPR025661">
    <property type="entry name" value="Pept_asp_AS"/>
</dbReference>
<dbReference type="PANTHER" id="PTHR12411">
    <property type="entry name" value="CYSTEINE PROTEASE FAMILY C1-RELATED"/>
    <property type="match status" value="1"/>
</dbReference>
<dbReference type="MEROPS" id="C01.A58"/>
<dbReference type="InterPro" id="IPR012599">
    <property type="entry name" value="Propeptide_C1A"/>
</dbReference>
<feature type="chain" id="PRO_5018657510" description="Peptidase C1A papain C-terminal domain-containing protein" evidence="8">
    <location>
        <begin position="20"/>
        <end position="311"/>
    </location>
</feature>
<keyword evidence="4" id="KW-0378">Hydrolase</keyword>
<evidence type="ECO:0000256" key="1">
    <source>
        <dbReference type="ARBA" id="ARBA00008455"/>
    </source>
</evidence>
<comment type="function">
    <text evidence="7">Thiol protease which is required for parasite excystation and invasion of the proximal small intestine of the human host.</text>
</comment>
<dbReference type="InterPro" id="IPR000169">
    <property type="entry name" value="Pept_cys_AS"/>
</dbReference>
<dbReference type="InterPro" id="IPR038765">
    <property type="entry name" value="Papain-like_cys_pep_sf"/>
</dbReference>
<organism evidence="10 11">
    <name type="scientific">Heterostelium pallidum (strain ATCC 26659 / Pp 5 / PN500)</name>
    <name type="common">Cellular slime mold</name>
    <name type="synonym">Polysphondylium pallidum</name>
    <dbReference type="NCBI Taxonomy" id="670386"/>
    <lineage>
        <taxon>Eukaryota</taxon>
        <taxon>Amoebozoa</taxon>
        <taxon>Evosea</taxon>
        <taxon>Eumycetozoa</taxon>
        <taxon>Dictyostelia</taxon>
        <taxon>Acytosteliales</taxon>
        <taxon>Acytosteliaceae</taxon>
        <taxon>Heterostelium</taxon>
    </lineage>
</organism>
<dbReference type="FunFam" id="3.90.70.10:FF:000096">
    <property type="entry name" value="Cathepsin B-like cysteine protease"/>
    <property type="match status" value="1"/>
</dbReference>
<dbReference type="PROSITE" id="PS00139">
    <property type="entry name" value="THIOL_PROTEASE_CYS"/>
    <property type="match status" value="1"/>
</dbReference>
<comment type="caution">
    <text evidence="10">The sequence shown here is derived from an EMBL/GenBank/DDBJ whole genome shotgun (WGS) entry which is preliminary data.</text>
</comment>
<evidence type="ECO:0000256" key="7">
    <source>
        <dbReference type="ARBA" id="ARBA00060028"/>
    </source>
</evidence>
<dbReference type="SMART" id="SM00645">
    <property type="entry name" value="Pept_C1"/>
    <property type="match status" value="1"/>
</dbReference>
<dbReference type="EMBL" id="ADBJ01000062">
    <property type="protein sequence ID" value="EFA74631.1"/>
    <property type="molecule type" value="Genomic_DNA"/>
</dbReference>
<evidence type="ECO:0000256" key="3">
    <source>
        <dbReference type="ARBA" id="ARBA00022729"/>
    </source>
</evidence>
<dbReference type="GO" id="GO:0006508">
    <property type="term" value="P:proteolysis"/>
    <property type="evidence" value="ECO:0007669"/>
    <property type="project" value="UniProtKB-KW"/>
</dbReference>
<accession>D3BV74</accession>
<dbReference type="GeneID" id="31367067"/>
<sequence>MRFISTLLIALTVFAVCNALDLNKPVLDDKFIHNHNANGASWVAGRNPRFEGQSIGDILGLLGTKKPRNTPEEVSVSKVAVPNSFDSRTNWPGCVHAVLNQGQCGSCWAFAASESLSDRLCIASQGAINVTLSPQALVSCDIEFNQGCNGGIPQMAWEYLELHGIPTDSCFPYTSGNGTAPDCQKECSDGSKYQLYKGKTFTLKTCSSVAAIQANVFAYGPIEGTMDVYQDFMSYTSGVYVMTPGSKLLGGHAIKIVGWGTDSTSGLDYWIVQNSWGSDWGMNGFFWIQRGTNMCGIDRDASAGQADISSL</sequence>
<dbReference type="InParanoid" id="D3BV74"/>
<feature type="domain" description="Peptidase C1A papain C-terminal" evidence="9">
    <location>
        <begin position="81"/>
        <end position="305"/>
    </location>
</feature>
<gene>
    <name evidence="10" type="ORF">PPL_11599</name>
</gene>
<evidence type="ECO:0000256" key="2">
    <source>
        <dbReference type="ARBA" id="ARBA00022670"/>
    </source>
</evidence>
<evidence type="ECO:0000313" key="11">
    <source>
        <dbReference type="Proteomes" id="UP000001396"/>
    </source>
</evidence>
<dbReference type="InterPro" id="IPR000668">
    <property type="entry name" value="Peptidase_C1A_C"/>
</dbReference>
<dbReference type="FunCoup" id="D3BV74">
    <property type="interactions" value="13"/>
</dbReference>
<dbReference type="Pfam" id="PF00112">
    <property type="entry name" value="Peptidase_C1"/>
    <property type="match status" value="1"/>
</dbReference>
<keyword evidence="3 8" id="KW-0732">Signal</keyword>
<dbReference type="SUPFAM" id="SSF54001">
    <property type="entry name" value="Cysteine proteinases"/>
    <property type="match status" value="1"/>
</dbReference>
<dbReference type="InterPro" id="IPR025660">
    <property type="entry name" value="Pept_his_AS"/>
</dbReference>
<evidence type="ECO:0000259" key="9">
    <source>
        <dbReference type="SMART" id="SM00645"/>
    </source>
</evidence>